<evidence type="ECO:0000256" key="2">
    <source>
        <dbReference type="SAM" id="SignalP"/>
    </source>
</evidence>
<sequence>MRAPLVTLAATLALAACGSPDPDTDGDGTISMEEAQASLEASGAVKPQPGQYRASVELLDFQAPGAPPNATEMMQGMFQRTFEYCLSPEEAERGFEEMAKTSQNGDCSFETFEADGNDIDAVMVCTGGGMGEMRVTLDGSGDETSSEMTMSMQGDFSGEGEGSMTMTTKHERIGDCPA</sequence>
<evidence type="ECO:0000256" key="1">
    <source>
        <dbReference type="SAM" id="MobiDB-lite"/>
    </source>
</evidence>
<feature type="compositionally biased region" description="Basic and acidic residues" evidence="1">
    <location>
        <begin position="168"/>
        <end position="178"/>
    </location>
</feature>
<dbReference type="Gene3D" id="1.10.238.10">
    <property type="entry name" value="EF-hand"/>
    <property type="match status" value="1"/>
</dbReference>
<dbReference type="AlphaFoldDB" id="A0A9Q3RZG0"/>
<dbReference type="EMBL" id="JAHVKP010000001">
    <property type="protein sequence ID" value="MBY6217176.1"/>
    <property type="molecule type" value="Genomic_DNA"/>
</dbReference>
<dbReference type="InterPro" id="IPR022061">
    <property type="entry name" value="DUF3617"/>
</dbReference>
<dbReference type="Pfam" id="PF12276">
    <property type="entry name" value="DUF3617"/>
    <property type="match status" value="1"/>
</dbReference>
<accession>A0A9Q3RZG0</accession>
<gene>
    <name evidence="3" type="ORF">KUV31_02355</name>
</gene>
<dbReference type="Proteomes" id="UP000824927">
    <property type="component" value="Unassembled WGS sequence"/>
</dbReference>
<dbReference type="PROSITE" id="PS51257">
    <property type="entry name" value="PROKAR_LIPOPROTEIN"/>
    <property type="match status" value="1"/>
</dbReference>
<name>A0A9Q3RZG0_9SPHN</name>
<protein>
    <submittedName>
        <fullName evidence="3">DUF3617 domain-containing protein</fullName>
    </submittedName>
</protein>
<feature type="signal peptide" evidence="2">
    <location>
        <begin position="1"/>
        <end position="15"/>
    </location>
</feature>
<comment type="caution">
    <text evidence="3">The sequence shown here is derived from an EMBL/GenBank/DDBJ whole genome shotgun (WGS) entry which is preliminary data.</text>
</comment>
<feature type="region of interest" description="Disordered" evidence="1">
    <location>
        <begin position="157"/>
        <end position="178"/>
    </location>
</feature>
<keyword evidence="2" id="KW-0732">Signal</keyword>
<evidence type="ECO:0000313" key="4">
    <source>
        <dbReference type="Proteomes" id="UP000824927"/>
    </source>
</evidence>
<proteinExistence type="predicted"/>
<reference evidence="3" key="1">
    <citation type="submission" date="2021-06" db="EMBL/GenBank/DDBJ databases">
        <title>50 bacteria genomes isolated from Dapeng, Shenzhen, China.</title>
        <authorList>
            <person name="Zheng W."/>
            <person name="Yu S."/>
            <person name="Huang Y."/>
        </authorList>
    </citation>
    <scope>NUCLEOTIDE SEQUENCE</scope>
    <source>
        <strain evidence="3">DP4N28-2</strain>
    </source>
</reference>
<dbReference type="RefSeq" id="WP_222404363.1">
    <property type="nucleotide sequence ID" value="NZ_JAHVKP010000001.1"/>
</dbReference>
<feature type="chain" id="PRO_5040371182" evidence="2">
    <location>
        <begin position="16"/>
        <end position="178"/>
    </location>
</feature>
<evidence type="ECO:0000313" key="3">
    <source>
        <dbReference type="EMBL" id="MBY6217176.1"/>
    </source>
</evidence>
<organism evidence="3 4">
    <name type="scientific">Qipengyuania aquimaris</name>
    <dbReference type="NCBI Taxonomy" id="255984"/>
    <lineage>
        <taxon>Bacteria</taxon>
        <taxon>Pseudomonadati</taxon>
        <taxon>Pseudomonadota</taxon>
        <taxon>Alphaproteobacteria</taxon>
        <taxon>Sphingomonadales</taxon>
        <taxon>Erythrobacteraceae</taxon>
        <taxon>Qipengyuania</taxon>
    </lineage>
</organism>